<evidence type="ECO:0000259" key="2">
    <source>
        <dbReference type="Pfam" id="PF25459"/>
    </source>
</evidence>
<dbReference type="Proteomes" id="UP000620124">
    <property type="component" value="Unassembled WGS sequence"/>
</dbReference>
<gene>
    <name evidence="3" type="ORF">MVEN_00344000</name>
</gene>
<proteinExistence type="predicted"/>
<sequence>MPSVCLDAAATRGGVVEQGASAVTLAEEDAEDAEREQRRDEQVQEPEGEEEEAPRAVPAPPMLQESEEETESAYELEAEEEAPPPPPPRVEHRRSIPPPRAVPAPPPPPPAAYEPEPEEEEEEDQAPPPPPRLAAEHRRSIPPPPRAVPAPPPAPPQLTSSQEETDSAYELEEEAPPPPSRITRRGLPMMRVPPPPQQEPEPEPEQEEEEEEEESQAQEVEDEEEPVEVPPAAPRRPPRPTCQLETPEIGAFEHVSAPPVPAPPPPSRRAIPPPPAEQESPKPVPHRPTPSAIETGGQASRVSPVSASASGSAGLLSPASAAFELKRQQEILDEDEGDPIDPAFHSPSRRASAVDLQAAAAAQAQGDEQAEADDAPAEPVEDPETVRRRTIAERMAKLGGIKFGGPPPVPRPRAQQPSEDEQVAPVAEPDAEQPPQDEEEEERARKERIAAKLAGMGGMRIGMVPFGMGGPPQQSRALGGGGASPPPPPPPARAVPPARAPPPPQPQEVDSEYESLTTNSEDGVRVEAEESEIEEIRHEDAEEEVPPPVPTRSGHRTSVSSVPAQSPPVPGGRPPVPSTMPQNRRASGQVATAPTSRKASAEAPPTPSVNPRRASTMNKPPAQEFVMVESEEPPPPPARPSSRPPPRSGPPPPAPGYAVPSDSIDSMSSSQWELPSIPTGSLDFGGGIDTTFPVEGTATPPAAPPKPAHPQSSQQPPAKSTEMHYSADDLVAIWGRVGVHLCEAATQLYEKSKKSLIGDGTYTGFVNAALNEVPNAARSTPPAYGHLIYSQSAGSVQKRLSDIMPGDVVALFDAKLKGHKGLSTYSQTVGAGEPLVGIVSEFEPKKSKIRVFQANQHVGHQTVEAASYRLEDLKSGIVKVYRVLEA</sequence>
<feature type="region of interest" description="Disordered" evidence="1">
    <location>
        <begin position="20"/>
        <end position="314"/>
    </location>
</feature>
<feature type="compositionally biased region" description="Pro residues" evidence="1">
    <location>
        <begin position="96"/>
        <end position="112"/>
    </location>
</feature>
<feature type="compositionally biased region" description="Low complexity" evidence="1">
    <location>
        <begin position="661"/>
        <end position="670"/>
    </location>
</feature>
<feature type="compositionally biased region" description="Pro residues" evidence="1">
    <location>
        <begin position="258"/>
        <end position="288"/>
    </location>
</feature>
<feature type="compositionally biased region" description="Acidic residues" evidence="1">
    <location>
        <begin position="200"/>
        <end position="227"/>
    </location>
</feature>
<feature type="compositionally biased region" description="Acidic residues" evidence="1">
    <location>
        <begin position="368"/>
        <end position="383"/>
    </location>
</feature>
<evidence type="ECO:0000313" key="3">
    <source>
        <dbReference type="EMBL" id="KAF7364742.1"/>
    </source>
</evidence>
<evidence type="ECO:0000313" key="4">
    <source>
        <dbReference type="Proteomes" id="UP000620124"/>
    </source>
</evidence>
<feature type="compositionally biased region" description="Pro residues" evidence="1">
    <location>
        <begin position="141"/>
        <end position="156"/>
    </location>
</feature>
<feature type="compositionally biased region" description="Basic and acidic residues" evidence="1">
    <location>
        <begin position="522"/>
        <end position="540"/>
    </location>
</feature>
<reference evidence="3" key="1">
    <citation type="submission" date="2020-05" db="EMBL/GenBank/DDBJ databases">
        <title>Mycena genomes resolve the evolution of fungal bioluminescence.</title>
        <authorList>
            <person name="Tsai I.J."/>
        </authorList>
    </citation>
    <scope>NUCLEOTIDE SEQUENCE</scope>
    <source>
        <strain evidence="3">CCC161011</strain>
    </source>
</reference>
<accession>A0A8H6YT73</accession>
<feature type="compositionally biased region" description="Pro residues" evidence="1">
    <location>
        <begin position="633"/>
        <end position="655"/>
    </location>
</feature>
<dbReference type="InterPro" id="IPR057402">
    <property type="entry name" value="AIM3_BBC1_C"/>
</dbReference>
<feature type="compositionally biased region" description="Acidic residues" evidence="1">
    <location>
        <begin position="65"/>
        <end position="82"/>
    </location>
</feature>
<feature type="compositionally biased region" description="Basic and acidic residues" evidence="1">
    <location>
        <begin position="384"/>
        <end position="396"/>
    </location>
</feature>
<feature type="domain" description="BBC1/AIM3 cysteine proteinase-fold" evidence="2">
    <location>
        <begin position="723"/>
        <end position="885"/>
    </location>
</feature>
<feature type="compositionally biased region" description="Acidic residues" evidence="1">
    <location>
        <begin position="43"/>
        <end position="52"/>
    </location>
</feature>
<comment type="caution">
    <text evidence="3">The sequence shown here is derived from an EMBL/GenBank/DDBJ whole genome shotgun (WGS) entry which is preliminary data.</text>
</comment>
<protein>
    <submittedName>
        <fullName evidence="3">Sh3 domain-containing protein</fullName>
    </submittedName>
</protein>
<feature type="compositionally biased region" description="Pro residues" evidence="1">
    <location>
        <begin position="484"/>
        <end position="506"/>
    </location>
</feature>
<feature type="compositionally biased region" description="Polar residues" evidence="1">
    <location>
        <begin position="579"/>
        <end position="598"/>
    </location>
</feature>
<feature type="compositionally biased region" description="Acidic residues" evidence="1">
    <location>
        <begin position="163"/>
        <end position="175"/>
    </location>
</feature>
<feature type="compositionally biased region" description="Low complexity" evidence="1">
    <location>
        <begin position="351"/>
        <end position="367"/>
    </location>
</feature>
<dbReference type="EMBL" id="JACAZI010000003">
    <property type="protein sequence ID" value="KAF7364742.1"/>
    <property type="molecule type" value="Genomic_DNA"/>
</dbReference>
<keyword evidence="4" id="KW-1185">Reference proteome</keyword>
<feature type="compositionally biased region" description="Low complexity" evidence="1">
    <location>
        <begin position="709"/>
        <end position="720"/>
    </location>
</feature>
<dbReference type="Pfam" id="PF25459">
    <property type="entry name" value="AIM3_BBC1_C"/>
    <property type="match status" value="1"/>
</dbReference>
<name>A0A8H6YT73_9AGAR</name>
<dbReference type="OrthoDB" id="207120at2759"/>
<organism evidence="3 4">
    <name type="scientific">Mycena venus</name>
    <dbReference type="NCBI Taxonomy" id="2733690"/>
    <lineage>
        <taxon>Eukaryota</taxon>
        <taxon>Fungi</taxon>
        <taxon>Dikarya</taxon>
        <taxon>Basidiomycota</taxon>
        <taxon>Agaricomycotina</taxon>
        <taxon>Agaricomycetes</taxon>
        <taxon>Agaricomycetidae</taxon>
        <taxon>Agaricales</taxon>
        <taxon>Marasmiineae</taxon>
        <taxon>Mycenaceae</taxon>
        <taxon>Mycena</taxon>
    </lineage>
</organism>
<feature type="compositionally biased region" description="Acidic residues" evidence="1">
    <location>
        <begin position="115"/>
        <end position="125"/>
    </location>
</feature>
<feature type="compositionally biased region" description="Low complexity" evidence="1">
    <location>
        <begin position="299"/>
        <end position="314"/>
    </location>
</feature>
<feature type="compositionally biased region" description="Acidic residues" evidence="1">
    <location>
        <begin position="429"/>
        <end position="441"/>
    </location>
</feature>
<dbReference type="AlphaFoldDB" id="A0A8H6YT73"/>
<feature type="region of interest" description="Disordered" evidence="1">
    <location>
        <begin position="326"/>
        <end position="722"/>
    </location>
</feature>
<evidence type="ECO:0000256" key="1">
    <source>
        <dbReference type="SAM" id="MobiDB-lite"/>
    </source>
</evidence>
<feature type="compositionally biased region" description="Pro residues" evidence="1">
    <location>
        <begin position="565"/>
        <end position="578"/>
    </location>
</feature>